<reference evidence="1 2" key="1">
    <citation type="submission" date="2019-04" db="EMBL/GenBank/DDBJ databases">
        <title>Chromosome genome assembly for Takifugu flavidus.</title>
        <authorList>
            <person name="Xiao S."/>
        </authorList>
    </citation>
    <scope>NUCLEOTIDE SEQUENCE [LARGE SCALE GENOMIC DNA]</scope>
    <source>
        <strain evidence="1">HTHZ2018</strain>
        <tissue evidence="1">Muscle</tissue>
    </source>
</reference>
<protein>
    <submittedName>
        <fullName evidence="1">Uncharacterized protein</fullName>
    </submittedName>
</protein>
<keyword evidence="2" id="KW-1185">Reference proteome</keyword>
<dbReference type="Proteomes" id="UP000324091">
    <property type="component" value="Chromosome 4"/>
</dbReference>
<organism evidence="1 2">
    <name type="scientific">Takifugu flavidus</name>
    <name type="common">sansaifugu</name>
    <dbReference type="NCBI Taxonomy" id="433684"/>
    <lineage>
        <taxon>Eukaryota</taxon>
        <taxon>Metazoa</taxon>
        <taxon>Chordata</taxon>
        <taxon>Craniata</taxon>
        <taxon>Vertebrata</taxon>
        <taxon>Euteleostomi</taxon>
        <taxon>Actinopterygii</taxon>
        <taxon>Neopterygii</taxon>
        <taxon>Teleostei</taxon>
        <taxon>Neoteleostei</taxon>
        <taxon>Acanthomorphata</taxon>
        <taxon>Eupercaria</taxon>
        <taxon>Tetraodontiformes</taxon>
        <taxon>Tetradontoidea</taxon>
        <taxon>Tetraodontidae</taxon>
        <taxon>Takifugu</taxon>
    </lineage>
</organism>
<name>A0A5C6N609_9TELE</name>
<proteinExistence type="predicted"/>
<accession>A0A5C6N609</accession>
<gene>
    <name evidence="1" type="ORF">D4764_04G0003980</name>
</gene>
<evidence type="ECO:0000313" key="1">
    <source>
        <dbReference type="EMBL" id="TWW61751.1"/>
    </source>
</evidence>
<dbReference type="EMBL" id="RHFK02000017">
    <property type="protein sequence ID" value="TWW61751.1"/>
    <property type="molecule type" value="Genomic_DNA"/>
</dbReference>
<comment type="caution">
    <text evidence="1">The sequence shown here is derived from an EMBL/GenBank/DDBJ whole genome shotgun (WGS) entry which is preliminary data.</text>
</comment>
<evidence type="ECO:0000313" key="2">
    <source>
        <dbReference type="Proteomes" id="UP000324091"/>
    </source>
</evidence>
<dbReference type="AlphaFoldDB" id="A0A5C6N609"/>
<sequence>MCSAPAQDRRDASHQHTCLRAWIPERAFRTPERLRAANISLYILHIKGARVALVRA</sequence>